<comment type="caution">
    <text evidence="2">The sequence shown here is derived from an EMBL/GenBank/DDBJ whole genome shotgun (WGS) entry which is preliminary data.</text>
</comment>
<dbReference type="GO" id="GO:0005975">
    <property type="term" value="P:carbohydrate metabolic process"/>
    <property type="evidence" value="ECO:0007669"/>
    <property type="project" value="InterPro"/>
</dbReference>
<name>A0AAE1L8M0_9NEOP</name>
<feature type="non-terminal residue" evidence="2">
    <location>
        <position position="1"/>
    </location>
</feature>
<dbReference type="InterPro" id="IPR001360">
    <property type="entry name" value="Glyco_hydro_1"/>
</dbReference>
<keyword evidence="1" id="KW-0732">Signal</keyword>
<dbReference type="AlphaFoldDB" id="A0AAE1L8M0"/>
<protein>
    <submittedName>
        <fullName evidence="2">Myrosinase 1</fullName>
    </submittedName>
</protein>
<dbReference type="Proteomes" id="UP001219518">
    <property type="component" value="Unassembled WGS sequence"/>
</dbReference>
<evidence type="ECO:0000313" key="3">
    <source>
        <dbReference type="Proteomes" id="UP001219518"/>
    </source>
</evidence>
<keyword evidence="3" id="KW-1185">Reference proteome</keyword>
<feature type="signal peptide" evidence="1">
    <location>
        <begin position="1"/>
        <end position="22"/>
    </location>
</feature>
<feature type="chain" id="PRO_5042287921" evidence="1">
    <location>
        <begin position="23"/>
        <end position="105"/>
    </location>
</feature>
<dbReference type="Pfam" id="PF00232">
    <property type="entry name" value="Glyco_hydro_1"/>
    <property type="match status" value="1"/>
</dbReference>
<proteinExistence type="predicted"/>
<reference evidence="2" key="1">
    <citation type="submission" date="2021-07" db="EMBL/GenBank/DDBJ databases">
        <authorList>
            <person name="Catto M.A."/>
            <person name="Jacobson A."/>
            <person name="Kennedy G."/>
            <person name="Labadie P."/>
            <person name="Hunt B.G."/>
            <person name="Srinivasan R."/>
        </authorList>
    </citation>
    <scope>NUCLEOTIDE SEQUENCE</scope>
    <source>
        <strain evidence="2">PL_HMW_Pooled</strain>
        <tissue evidence="2">Head</tissue>
    </source>
</reference>
<dbReference type="SUPFAM" id="SSF51445">
    <property type="entry name" value="(Trans)glycosidases"/>
    <property type="match status" value="1"/>
</dbReference>
<organism evidence="2 3">
    <name type="scientific">Frankliniella fusca</name>
    <dbReference type="NCBI Taxonomy" id="407009"/>
    <lineage>
        <taxon>Eukaryota</taxon>
        <taxon>Metazoa</taxon>
        <taxon>Ecdysozoa</taxon>
        <taxon>Arthropoda</taxon>
        <taxon>Hexapoda</taxon>
        <taxon>Insecta</taxon>
        <taxon>Pterygota</taxon>
        <taxon>Neoptera</taxon>
        <taxon>Paraneoptera</taxon>
        <taxon>Thysanoptera</taxon>
        <taxon>Terebrantia</taxon>
        <taxon>Thripoidea</taxon>
        <taxon>Thripidae</taxon>
        <taxon>Frankliniella</taxon>
    </lineage>
</organism>
<sequence>MNSIKMLKHLVLIYLLTAIVQSSTVETRHEGEVRLPEHLLIGAAVSAFQTEGWWNKGGKSESMVDHVLHTGRLGSLGYKNANDSDNAADSYHRYREDIAIAARLK</sequence>
<accession>A0AAE1L8M0</accession>
<evidence type="ECO:0000256" key="1">
    <source>
        <dbReference type="SAM" id="SignalP"/>
    </source>
</evidence>
<gene>
    <name evidence="2" type="ORF">KUF71_004264</name>
</gene>
<reference evidence="2" key="2">
    <citation type="journal article" date="2023" name="BMC Genomics">
        <title>Pest status, molecular evolution, and epigenetic factors derived from the genome assembly of Frankliniella fusca, a thysanopteran phytovirus vector.</title>
        <authorList>
            <person name="Catto M.A."/>
            <person name="Labadie P.E."/>
            <person name="Jacobson A.L."/>
            <person name="Kennedy G.G."/>
            <person name="Srinivasan R."/>
            <person name="Hunt B.G."/>
        </authorList>
    </citation>
    <scope>NUCLEOTIDE SEQUENCE</scope>
    <source>
        <strain evidence="2">PL_HMW_Pooled</strain>
    </source>
</reference>
<dbReference type="InterPro" id="IPR017853">
    <property type="entry name" value="GH"/>
</dbReference>
<dbReference type="Gene3D" id="3.20.20.80">
    <property type="entry name" value="Glycosidases"/>
    <property type="match status" value="1"/>
</dbReference>
<dbReference type="EMBL" id="JAHWGI010000195">
    <property type="protein sequence ID" value="KAK3910776.1"/>
    <property type="molecule type" value="Genomic_DNA"/>
</dbReference>
<evidence type="ECO:0000313" key="2">
    <source>
        <dbReference type="EMBL" id="KAK3910776.1"/>
    </source>
</evidence>
<dbReference type="GO" id="GO:0004553">
    <property type="term" value="F:hydrolase activity, hydrolyzing O-glycosyl compounds"/>
    <property type="evidence" value="ECO:0007669"/>
    <property type="project" value="InterPro"/>
</dbReference>